<reference evidence="1 2" key="1">
    <citation type="submission" date="2018-11" db="EMBL/GenBank/DDBJ databases">
        <authorList>
            <consortium name="Pathogen Informatics"/>
        </authorList>
    </citation>
    <scope>NUCLEOTIDE SEQUENCE [LARGE SCALE GENOMIC DNA]</scope>
</reference>
<evidence type="ECO:0000313" key="2">
    <source>
        <dbReference type="Proteomes" id="UP000271889"/>
    </source>
</evidence>
<dbReference type="InterPro" id="IPR016186">
    <property type="entry name" value="C-type_lectin-like/link_sf"/>
</dbReference>
<dbReference type="InterPro" id="IPR016187">
    <property type="entry name" value="CTDL_fold"/>
</dbReference>
<proteinExistence type="predicted"/>
<dbReference type="PANTHER" id="PTHR31024:SF3">
    <property type="entry name" value="C-TYPE LECTIN-RELATED"/>
    <property type="match status" value="1"/>
</dbReference>
<evidence type="ECO:0008006" key="3">
    <source>
        <dbReference type="Google" id="ProtNLM"/>
    </source>
</evidence>
<dbReference type="Proteomes" id="UP000271889">
    <property type="component" value="Unassembled WGS sequence"/>
</dbReference>
<accession>A0A3P6S952</accession>
<organism evidence="1 2">
    <name type="scientific">Cylicostephanus goldi</name>
    <name type="common">Nematode worm</name>
    <dbReference type="NCBI Taxonomy" id="71465"/>
    <lineage>
        <taxon>Eukaryota</taxon>
        <taxon>Metazoa</taxon>
        <taxon>Ecdysozoa</taxon>
        <taxon>Nematoda</taxon>
        <taxon>Chromadorea</taxon>
        <taxon>Rhabditida</taxon>
        <taxon>Rhabditina</taxon>
        <taxon>Rhabditomorpha</taxon>
        <taxon>Strongyloidea</taxon>
        <taxon>Strongylidae</taxon>
        <taxon>Cylicostephanus</taxon>
    </lineage>
</organism>
<dbReference type="OrthoDB" id="5787264at2759"/>
<dbReference type="Gene3D" id="3.10.100.10">
    <property type="entry name" value="Mannose-Binding Protein A, subunit A"/>
    <property type="match status" value="1"/>
</dbReference>
<dbReference type="AlphaFoldDB" id="A0A3P6S952"/>
<keyword evidence="2" id="KW-1185">Reference proteome</keyword>
<dbReference type="EMBL" id="UYRV01003637">
    <property type="protein sequence ID" value="VDK50518.1"/>
    <property type="molecule type" value="Genomic_DNA"/>
</dbReference>
<dbReference type="PANTHER" id="PTHR31024">
    <property type="entry name" value="C-TYPE LECTIN"/>
    <property type="match status" value="1"/>
</dbReference>
<evidence type="ECO:0000313" key="1">
    <source>
        <dbReference type="EMBL" id="VDK50518.1"/>
    </source>
</evidence>
<gene>
    <name evidence="1" type="ORF">CGOC_LOCUS1795</name>
</gene>
<sequence length="208" mass="23468">MAEITHDLVNLFIILISFCRKNSENPTFAANTFKDFGGILVTVEYLQEGGIPVPILTKIASEGYSTANCFCPDNYVPYNNSRPEYGCYRAARMPAERSGAERSCGLEHNGKLAKVENYEKAKFLMTMKTALKSEALIGLKRCCGGHYHWPDNTMVRHLFLKRQKGRNAYDTVLVQSTACIIALIVSKKRRNQLRQGIIEKSLRAQRNV</sequence>
<protein>
    <recommendedName>
        <fullName evidence="3">C-type lectin domain-containing protein</fullName>
    </recommendedName>
</protein>
<name>A0A3P6S952_CYLGO</name>
<dbReference type="SUPFAM" id="SSF56436">
    <property type="entry name" value="C-type lectin-like"/>
    <property type="match status" value="1"/>
</dbReference>